<dbReference type="Gene3D" id="3.30.1150.10">
    <property type="match status" value="1"/>
</dbReference>
<evidence type="ECO:0000313" key="3">
    <source>
        <dbReference type="Proteomes" id="UP000256845"/>
    </source>
</evidence>
<reference evidence="2 3" key="1">
    <citation type="submission" date="2018-07" db="EMBL/GenBank/DDBJ databases">
        <title>Genomic Encyclopedia of Type Strains, Phase III (KMG-III): the genomes of soil and plant-associated and newly described type strains.</title>
        <authorList>
            <person name="Whitman W."/>
        </authorList>
    </citation>
    <scope>NUCLEOTIDE SEQUENCE [LARGE SCALE GENOMIC DNA]</scope>
    <source>
        <strain evidence="2 3">CECT 8488</strain>
    </source>
</reference>
<feature type="compositionally biased region" description="Basic and acidic residues" evidence="1">
    <location>
        <begin position="144"/>
        <end position="181"/>
    </location>
</feature>
<feature type="compositionally biased region" description="Low complexity" evidence="1">
    <location>
        <begin position="127"/>
        <end position="136"/>
    </location>
</feature>
<sequence>MRITLVISALLHIALLLVAYFGLPQFFEPLDVEPPAYEMQLVAEIDEDPETAVKDEPDPEPPKVETPPPPKPKPTPPAPKPEPQPEPKPEPKVERTPEPEAEVIPEKTKPKPEKKEVEKPKPEPKTVTKPTPVVKAPRPKKKPKEPPRKDEAESLLKDYAKKRDEITPQVKQPEKKPEKEVDAFAEMTKKLDLKKPTATEQKKSAFLSPGAKLSNNEMDAVKRQIAGCWSMPAGAVNAEDLLVRLRVLMNPDMTVRSVEIDNSSNNGSPFWRTAAESARRAVFKCSPLKLPQGKYDVWQIINFTFDPKEMLG</sequence>
<feature type="region of interest" description="Disordered" evidence="1">
    <location>
        <begin position="44"/>
        <end position="181"/>
    </location>
</feature>
<name>A0A3D9HJV3_9PROT</name>
<dbReference type="EMBL" id="QRDW01000005">
    <property type="protein sequence ID" value="RED49789.1"/>
    <property type="molecule type" value="Genomic_DNA"/>
</dbReference>
<feature type="compositionally biased region" description="Basic and acidic residues" evidence="1">
    <location>
        <begin position="83"/>
        <end position="126"/>
    </location>
</feature>
<keyword evidence="3" id="KW-1185">Reference proteome</keyword>
<gene>
    <name evidence="2" type="ORF">DFP90_105161</name>
</gene>
<keyword evidence="2" id="KW-0131">Cell cycle</keyword>
<organism evidence="2 3">
    <name type="scientific">Aestuariispira insulae</name>
    <dbReference type="NCBI Taxonomy" id="1461337"/>
    <lineage>
        <taxon>Bacteria</taxon>
        <taxon>Pseudomonadati</taxon>
        <taxon>Pseudomonadota</taxon>
        <taxon>Alphaproteobacteria</taxon>
        <taxon>Rhodospirillales</taxon>
        <taxon>Kiloniellaceae</taxon>
        <taxon>Aestuariispira</taxon>
    </lineage>
</organism>
<protein>
    <submittedName>
        <fullName evidence="2">Cell division and transport-associated protein TolA</fullName>
    </submittedName>
</protein>
<evidence type="ECO:0000313" key="2">
    <source>
        <dbReference type="EMBL" id="RED49789.1"/>
    </source>
</evidence>
<proteinExistence type="predicted"/>
<feature type="compositionally biased region" description="Basic and acidic residues" evidence="1">
    <location>
        <begin position="51"/>
        <end position="63"/>
    </location>
</feature>
<dbReference type="PRINTS" id="PR01217">
    <property type="entry name" value="PRICHEXTENSN"/>
</dbReference>
<dbReference type="SUPFAM" id="SSF74653">
    <property type="entry name" value="TolA/TonB C-terminal domain"/>
    <property type="match status" value="1"/>
</dbReference>
<dbReference type="AlphaFoldDB" id="A0A3D9HJV3"/>
<keyword evidence="2" id="KW-0132">Cell division</keyword>
<accession>A0A3D9HJV3</accession>
<dbReference type="GO" id="GO:0051301">
    <property type="term" value="P:cell division"/>
    <property type="evidence" value="ECO:0007669"/>
    <property type="project" value="UniProtKB-KW"/>
</dbReference>
<feature type="compositionally biased region" description="Pro residues" evidence="1">
    <location>
        <begin position="64"/>
        <end position="82"/>
    </location>
</feature>
<evidence type="ECO:0000256" key="1">
    <source>
        <dbReference type="SAM" id="MobiDB-lite"/>
    </source>
</evidence>
<dbReference type="RefSeq" id="WP_181905348.1">
    <property type="nucleotide sequence ID" value="NZ_QRDW01000005.1"/>
</dbReference>
<comment type="caution">
    <text evidence="2">The sequence shown here is derived from an EMBL/GenBank/DDBJ whole genome shotgun (WGS) entry which is preliminary data.</text>
</comment>
<dbReference type="Proteomes" id="UP000256845">
    <property type="component" value="Unassembled WGS sequence"/>
</dbReference>